<dbReference type="OrthoDB" id="460196at2"/>
<evidence type="ECO:0008006" key="4">
    <source>
        <dbReference type="Google" id="ProtNLM"/>
    </source>
</evidence>
<feature type="transmembrane region" description="Helical" evidence="1">
    <location>
        <begin position="176"/>
        <end position="197"/>
    </location>
</feature>
<evidence type="ECO:0000256" key="1">
    <source>
        <dbReference type="SAM" id="Phobius"/>
    </source>
</evidence>
<protein>
    <recommendedName>
        <fullName evidence="4">Yip1 domain-containing protein</fullName>
    </recommendedName>
</protein>
<keyword evidence="3" id="KW-1185">Reference proteome</keyword>
<reference evidence="2" key="1">
    <citation type="submission" date="2017-10" db="EMBL/GenBank/DDBJ databases">
        <title>Draft genome sequence of the planktic cyanobacteria Tychonema bourrellyi isolated from alpine lentic freshwater.</title>
        <authorList>
            <person name="Tett A."/>
            <person name="Armanini F."/>
            <person name="Asnicar F."/>
            <person name="Boscaini A."/>
            <person name="Pasolli E."/>
            <person name="Zolfo M."/>
            <person name="Donati C."/>
            <person name="Salmaso N."/>
            <person name="Segata N."/>
        </authorList>
    </citation>
    <scope>NUCLEOTIDE SEQUENCE</scope>
    <source>
        <strain evidence="2">FEM_GT703</strain>
    </source>
</reference>
<sequence length="203" mass="21690">MNEKENQNEVASEVASKVKSTLNDAIQGLKIFLINPVGGLPVFFQGLGKERALGVGIAFGIAYVICFVFACQKFLTQFSGNSSLFNLILASTANFLSIAGASFLTRKLFRGYGSFQGDIFIAGVALVPASLLLLISSLLGITNVEIIVIVMVVAITYTILMIYTGCHKISGIPENAAAFAVSVMLLLSGWLFKILILSNILQS</sequence>
<keyword evidence="1" id="KW-1133">Transmembrane helix</keyword>
<keyword evidence="1" id="KW-0472">Membrane</keyword>
<dbReference type="Proteomes" id="UP000226442">
    <property type="component" value="Unassembled WGS sequence"/>
</dbReference>
<dbReference type="EMBL" id="NXIB02000061">
    <property type="protein sequence ID" value="PHX55211.1"/>
    <property type="molecule type" value="Genomic_DNA"/>
</dbReference>
<gene>
    <name evidence="2" type="ORF">CP500_011975</name>
</gene>
<feature type="transmembrane region" description="Helical" evidence="1">
    <location>
        <begin position="52"/>
        <end position="71"/>
    </location>
</feature>
<evidence type="ECO:0000313" key="2">
    <source>
        <dbReference type="EMBL" id="PHX55211.1"/>
    </source>
</evidence>
<dbReference type="AlphaFoldDB" id="A0A2G4F0C2"/>
<dbReference type="RefSeq" id="WP_096832235.1">
    <property type="nucleotide sequence ID" value="NZ_NXIB02000061.1"/>
</dbReference>
<name>A0A2G4F0C2_9CYAN</name>
<keyword evidence="1" id="KW-0812">Transmembrane</keyword>
<proteinExistence type="predicted"/>
<feature type="transmembrane region" description="Helical" evidence="1">
    <location>
        <begin position="83"/>
        <end position="104"/>
    </location>
</feature>
<organism evidence="2 3">
    <name type="scientific">Tychonema bourrellyi FEM_GT703</name>
    <dbReference type="NCBI Taxonomy" id="2040638"/>
    <lineage>
        <taxon>Bacteria</taxon>
        <taxon>Bacillati</taxon>
        <taxon>Cyanobacteriota</taxon>
        <taxon>Cyanophyceae</taxon>
        <taxon>Oscillatoriophycideae</taxon>
        <taxon>Oscillatoriales</taxon>
        <taxon>Microcoleaceae</taxon>
        <taxon>Tychonema</taxon>
    </lineage>
</organism>
<feature type="transmembrane region" description="Helical" evidence="1">
    <location>
        <begin position="119"/>
        <end position="139"/>
    </location>
</feature>
<comment type="caution">
    <text evidence="2">The sequence shown here is derived from an EMBL/GenBank/DDBJ whole genome shotgun (WGS) entry which is preliminary data.</text>
</comment>
<accession>A0A2G4F0C2</accession>
<evidence type="ECO:0000313" key="3">
    <source>
        <dbReference type="Proteomes" id="UP000226442"/>
    </source>
</evidence>
<feature type="transmembrane region" description="Helical" evidence="1">
    <location>
        <begin position="146"/>
        <end position="164"/>
    </location>
</feature>